<gene>
    <name evidence="8" type="ORF">J5N97_011190</name>
</gene>
<reference evidence="8" key="2">
    <citation type="journal article" date="2022" name="Hortic Res">
        <title>The genome of Dioscorea zingiberensis sheds light on the biosynthesis, origin and evolution of the medicinally important diosgenin saponins.</title>
        <authorList>
            <person name="Li Y."/>
            <person name="Tan C."/>
            <person name="Li Z."/>
            <person name="Guo J."/>
            <person name="Li S."/>
            <person name="Chen X."/>
            <person name="Wang C."/>
            <person name="Dai X."/>
            <person name="Yang H."/>
            <person name="Song W."/>
            <person name="Hou L."/>
            <person name="Xu J."/>
            <person name="Tong Z."/>
            <person name="Xu A."/>
            <person name="Yuan X."/>
            <person name="Wang W."/>
            <person name="Yang Q."/>
            <person name="Chen L."/>
            <person name="Sun Z."/>
            <person name="Wang K."/>
            <person name="Pan B."/>
            <person name="Chen J."/>
            <person name="Bao Y."/>
            <person name="Liu F."/>
            <person name="Qi X."/>
            <person name="Gang D.R."/>
            <person name="Wen J."/>
            <person name="Li J."/>
        </authorList>
    </citation>
    <scope>NUCLEOTIDE SEQUENCE</scope>
    <source>
        <strain evidence="8">Dzin_1.0</strain>
    </source>
</reference>
<evidence type="ECO:0000259" key="7">
    <source>
        <dbReference type="PROSITE" id="PS51360"/>
    </source>
</evidence>
<keyword evidence="3" id="KW-0804">Transcription</keyword>
<dbReference type="InterPro" id="IPR004343">
    <property type="entry name" value="Plus-3_dom"/>
</dbReference>
<proteinExistence type="predicted"/>
<accession>A0A9D5HN43</accession>
<dbReference type="GO" id="GO:0003677">
    <property type="term" value="F:DNA binding"/>
    <property type="evidence" value="ECO:0007669"/>
    <property type="project" value="InterPro"/>
</dbReference>
<dbReference type="PROSITE" id="PS51360">
    <property type="entry name" value="PLUS3"/>
    <property type="match status" value="1"/>
</dbReference>
<dbReference type="FunFam" id="3.90.70.200:FF:000003">
    <property type="entry name" value="RNA polymerase-associated protein RTF1"/>
    <property type="match status" value="1"/>
</dbReference>
<dbReference type="InterPro" id="IPR036128">
    <property type="entry name" value="Plus3-like_sf"/>
</dbReference>
<protein>
    <recommendedName>
        <fullName evidence="7">Plus3 domain-containing protein</fullName>
    </recommendedName>
</protein>
<dbReference type="Proteomes" id="UP001085076">
    <property type="component" value="Miscellaneous, Linkage group lg02"/>
</dbReference>
<feature type="coiled-coil region" evidence="5">
    <location>
        <begin position="430"/>
        <end position="483"/>
    </location>
</feature>
<keyword evidence="2" id="KW-0805">Transcription regulation</keyword>
<evidence type="ECO:0000256" key="5">
    <source>
        <dbReference type="SAM" id="Coils"/>
    </source>
</evidence>
<feature type="compositionally biased region" description="Basic and acidic residues" evidence="6">
    <location>
        <begin position="105"/>
        <end position="138"/>
    </location>
</feature>
<evidence type="ECO:0000313" key="9">
    <source>
        <dbReference type="Proteomes" id="UP001085076"/>
    </source>
</evidence>
<dbReference type="GO" id="GO:0016593">
    <property type="term" value="C:Cdc73/Paf1 complex"/>
    <property type="evidence" value="ECO:0007669"/>
    <property type="project" value="TreeGrafter"/>
</dbReference>
<keyword evidence="4" id="KW-0539">Nucleus</keyword>
<dbReference type="EMBL" id="JAGGNH010000002">
    <property type="protein sequence ID" value="KAJ0982935.1"/>
    <property type="molecule type" value="Genomic_DNA"/>
</dbReference>
<dbReference type="PANTHER" id="PTHR13115">
    <property type="entry name" value="RNA POLYMERASE-ASSOCIATED PROTEIN RTF1 HOMOLOG"/>
    <property type="match status" value="1"/>
</dbReference>
<evidence type="ECO:0000256" key="2">
    <source>
        <dbReference type="ARBA" id="ARBA00023015"/>
    </source>
</evidence>
<feature type="domain" description="Plus3" evidence="7">
    <location>
        <begin position="272"/>
        <end position="408"/>
    </location>
</feature>
<comment type="caution">
    <text evidence="8">The sequence shown here is derived from an EMBL/GenBank/DDBJ whole genome shotgun (WGS) entry which is preliminary data.</text>
</comment>
<evidence type="ECO:0000256" key="1">
    <source>
        <dbReference type="ARBA" id="ARBA00004123"/>
    </source>
</evidence>
<feature type="compositionally biased region" description="Low complexity" evidence="6">
    <location>
        <begin position="35"/>
        <end position="51"/>
    </location>
</feature>
<feature type="compositionally biased region" description="Basic and acidic residues" evidence="6">
    <location>
        <begin position="65"/>
        <end position="79"/>
    </location>
</feature>
<organism evidence="8 9">
    <name type="scientific">Dioscorea zingiberensis</name>
    <dbReference type="NCBI Taxonomy" id="325984"/>
    <lineage>
        <taxon>Eukaryota</taxon>
        <taxon>Viridiplantae</taxon>
        <taxon>Streptophyta</taxon>
        <taxon>Embryophyta</taxon>
        <taxon>Tracheophyta</taxon>
        <taxon>Spermatophyta</taxon>
        <taxon>Magnoliopsida</taxon>
        <taxon>Liliopsida</taxon>
        <taxon>Dioscoreales</taxon>
        <taxon>Dioscoreaceae</taxon>
        <taxon>Dioscorea</taxon>
    </lineage>
</organism>
<feature type="region of interest" description="Disordered" evidence="6">
    <location>
        <begin position="1"/>
        <end position="268"/>
    </location>
</feature>
<feature type="compositionally biased region" description="Basic and acidic residues" evidence="6">
    <location>
        <begin position="171"/>
        <end position="205"/>
    </location>
</feature>
<keyword evidence="5" id="KW-0175">Coiled coil</keyword>
<name>A0A9D5HN43_9LILI</name>
<dbReference type="Gene3D" id="3.90.70.200">
    <property type="entry name" value="Plus-3 domain"/>
    <property type="match status" value="1"/>
</dbReference>
<dbReference type="OrthoDB" id="166375at2759"/>
<dbReference type="AlphaFoldDB" id="A0A9D5HN43"/>
<feature type="compositionally biased region" description="Polar residues" evidence="6">
    <location>
        <begin position="206"/>
        <end position="215"/>
    </location>
</feature>
<dbReference type="Pfam" id="PF03126">
    <property type="entry name" value="Plus-3"/>
    <property type="match status" value="1"/>
</dbReference>
<evidence type="ECO:0000256" key="6">
    <source>
        <dbReference type="SAM" id="MobiDB-lite"/>
    </source>
</evidence>
<evidence type="ECO:0000256" key="4">
    <source>
        <dbReference type="ARBA" id="ARBA00023242"/>
    </source>
</evidence>
<sequence>MADLENLLLQAAGRTGGTSGRKNNSRPHTRWRQEGSYSDGSDSNDGGNPDNKFTKRKQSQIPLKKRFDPPDQDGRKNWGDGDGEGDDRLSGDDSDSAPSVGSDLYKGDEDKDELGKMSELDREMILLERSERVDDYKLKQHLRASSSKMDKKARQETPPPLSSRGRSSVRSADKMAAKSDALNELRAKRMKQQDPEAYHKLKDSTVRTSSISTAAKVSPPAKPKTTSGRGSSLSDSGDSEGGGKSDGEEGFPGESKMGDNLEDDMSPGRLDPLKFEDIKHITIRRSKLAKWCMEPFFEDVIVGCFVRIGIGKTRSGIPRYRLCTVRNVDATDPDRQYKLENWTTCKWLNCVWGNETSAARWQMIMVSDSPPLEEEFKEWVLEVERTGGRMPTAQEVQDKKKAILKTNNFEYTAATVKQMLQEKKSASSRRINIAAEKDKLRKEMEVAQSRRDEAEMERIRARLKELENMSQQSKQNAKAVRLAEMNRKNRAENFKNASGLKPVNTSLKAGEAGYDPFSRRWTRSRNYYISKPEGAGDEVAATADNDTAVVGSTEKIKAESSNGMEAGVVATAAALEAAAGAGKLVDTSAPVDQGTESNSLHNFELPISLAGLQKFGGAQGVQHGFLARKQRIEATVGYMIPDNDSRRHPLTLTVSDYKRRRGLL</sequence>
<comment type="subcellular location">
    <subcellularLocation>
        <location evidence="1">Nucleus</location>
    </subcellularLocation>
</comment>
<reference evidence="8" key="1">
    <citation type="submission" date="2021-03" db="EMBL/GenBank/DDBJ databases">
        <authorList>
            <person name="Li Z."/>
            <person name="Yang C."/>
        </authorList>
    </citation>
    <scope>NUCLEOTIDE SEQUENCE</scope>
    <source>
        <strain evidence="8">Dzin_1.0</strain>
        <tissue evidence="8">Leaf</tissue>
    </source>
</reference>
<evidence type="ECO:0000256" key="3">
    <source>
        <dbReference type="ARBA" id="ARBA00023163"/>
    </source>
</evidence>
<dbReference type="SMART" id="SM00719">
    <property type="entry name" value="Plus3"/>
    <property type="match status" value="1"/>
</dbReference>
<dbReference type="GO" id="GO:1990269">
    <property type="term" value="F:RNA polymerase II C-terminal domain phosphoserine binding"/>
    <property type="evidence" value="ECO:0007669"/>
    <property type="project" value="TreeGrafter"/>
</dbReference>
<evidence type="ECO:0000313" key="8">
    <source>
        <dbReference type="EMBL" id="KAJ0982935.1"/>
    </source>
</evidence>
<keyword evidence="9" id="KW-1185">Reference proteome</keyword>
<feature type="compositionally biased region" description="Low complexity" evidence="6">
    <location>
        <begin position="227"/>
        <end position="236"/>
    </location>
</feature>
<dbReference type="SUPFAM" id="SSF159042">
    <property type="entry name" value="Plus3-like"/>
    <property type="match status" value="1"/>
</dbReference>
<dbReference type="PANTHER" id="PTHR13115:SF8">
    <property type="entry name" value="RNA POLYMERASE-ASSOCIATED PROTEIN RTF1 HOMOLOG"/>
    <property type="match status" value="1"/>
</dbReference>